<dbReference type="AlphaFoldDB" id="A0A1G7U826"/>
<reference evidence="1 2" key="1">
    <citation type="submission" date="2016-10" db="EMBL/GenBank/DDBJ databases">
        <authorList>
            <person name="de Groot N.N."/>
        </authorList>
    </citation>
    <scope>NUCLEOTIDE SEQUENCE [LARGE SCALE GENOMIC DNA]</scope>
    <source>
        <strain evidence="1 2">LMG 2247</strain>
    </source>
</reference>
<dbReference type="Proteomes" id="UP000199706">
    <property type="component" value="Unassembled WGS sequence"/>
</dbReference>
<evidence type="ECO:0000313" key="1">
    <source>
        <dbReference type="EMBL" id="SDG43746.1"/>
    </source>
</evidence>
<organism evidence="1 2">
    <name type="scientific">Paraburkholderia phenazinium</name>
    <dbReference type="NCBI Taxonomy" id="60549"/>
    <lineage>
        <taxon>Bacteria</taxon>
        <taxon>Pseudomonadati</taxon>
        <taxon>Pseudomonadota</taxon>
        <taxon>Betaproteobacteria</taxon>
        <taxon>Burkholderiales</taxon>
        <taxon>Burkholderiaceae</taxon>
        <taxon>Paraburkholderia</taxon>
    </lineage>
</organism>
<protein>
    <submittedName>
        <fullName evidence="1">Uncharacterized protein</fullName>
    </submittedName>
</protein>
<dbReference type="EMBL" id="FNCJ01000003">
    <property type="protein sequence ID" value="SDG43746.1"/>
    <property type="molecule type" value="Genomic_DNA"/>
</dbReference>
<gene>
    <name evidence="1" type="ORF">SAMN05216466_103347</name>
</gene>
<name>A0A1G7U826_9BURK</name>
<evidence type="ECO:0000313" key="2">
    <source>
        <dbReference type="Proteomes" id="UP000199706"/>
    </source>
</evidence>
<dbReference type="RefSeq" id="WP_143016546.1">
    <property type="nucleotide sequence ID" value="NZ_CADERL010000005.1"/>
</dbReference>
<proteinExistence type="predicted"/>
<accession>A0A1G7U826</accession>
<sequence length="59" mass="6577">MASKIVAGSVKSFRNARAPCLRTLIGYFLGKDGEDNRFRVSANLEEWRDAEEDAGFTPL</sequence>